<protein>
    <submittedName>
        <fullName evidence="1">Uncharacterized protein</fullName>
    </submittedName>
</protein>
<dbReference type="AlphaFoldDB" id="A0A0B2UHJ8"/>
<dbReference type="EMBL" id="JHQK01000001">
    <property type="protein sequence ID" value="KHN68694.1"/>
    <property type="molecule type" value="Genomic_DNA"/>
</dbReference>
<accession>A0A0B2UHJ8</accession>
<evidence type="ECO:0000313" key="1">
    <source>
        <dbReference type="EMBL" id="KHN68694.1"/>
    </source>
</evidence>
<proteinExistence type="predicted"/>
<sequence length="135" mass="15657">MNNIIEFKKQQKQEKAPTFSFNPTEPNIKPYLINADQLVSYDINALSIDELREHARYSIIMAYRTHITRAQENNTFKQVIRLINAFLDRRYKEELTKYHLSGNVDITSQAKALAFDEALNVLPDIAGTTIARELR</sequence>
<organism evidence="1 2">
    <name type="scientific">Acinetobacter oleivorans</name>
    <dbReference type="NCBI Taxonomy" id="1148157"/>
    <lineage>
        <taxon>Bacteria</taxon>
        <taxon>Pseudomonadati</taxon>
        <taxon>Pseudomonadota</taxon>
        <taxon>Gammaproteobacteria</taxon>
        <taxon>Moraxellales</taxon>
        <taxon>Moraxellaceae</taxon>
        <taxon>Acinetobacter</taxon>
    </lineage>
</organism>
<evidence type="ECO:0000313" key="2">
    <source>
        <dbReference type="Proteomes" id="UP000031012"/>
    </source>
</evidence>
<gene>
    <name evidence="1" type="ORF">DH17_00305</name>
</gene>
<reference evidence="1 2" key="1">
    <citation type="submission" date="2014-03" db="EMBL/GenBank/DDBJ databases">
        <title>Genome sequence of the diesel-degrader and plant-growth promoter Acinetobacter oleivorans PF-1 isolated from the roots of poplar tree.</title>
        <authorList>
            <person name="Gkorezis P."/>
            <person name="van Hamme J."/>
            <person name="Rineau F."/>
            <person name="Vangronsveld J."/>
            <person name="Francetti A."/>
        </authorList>
    </citation>
    <scope>NUCLEOTIDE SEQUENCE [LARGE SCALE GENOMIC DNA]</scope>
    <source>
        <strain evidence="1 2">PF1</strain>
    </source>
</reference>
<name>A0A0B2UHJ8_9GAMM</name>
<dbReference type="Proteomes" id="UP000031012">
    <property type="component" value="Unassembled WGS sequence"/>
</dbReference>
<comment type="caution">
    <text evidence="1">The sequence shown here is derived from an EMBL/GenBank/DDBJ whole genome shotgun (WGS) entry which is preliminary data.</text>
</comment>